<feature type="compositionally biased region" description="Polar residues" evidence="1">
    <location>
        <begin position="1"/>
        <end position="14"/>
    </location>
</feature>
<accession>A0A4C2AB28</accession>
<protein>
    <submittedName>
        <fullName evidence="2">Uncharacterized protein</fullName>
    </submittedName>
</protein>
<keyword evidence="3" id="KW-1185">Reference proteome</keyword>
<feature type="compositionally biased region" description="Basic and acidic residues" evidence="1">
    <location>
        <begin position="63"/>
        <end position="72"/>
    </location>
</feature>
<organism evidence="2 3">
    <name type="scientific">Eumeta variegata</name>
    <name type="common">Bagworm moth</name>
    <name type="synonym">Eumeta japonica</name>
    <dbReference type="NCBI Taxonomy" id="151549"/>
    <lineage>
        <taxon>Eukaryota</taxon>
        <taxon>Metazoa</taxon>
        <taxon>Ecdysozoa</taxon>
        <taxon>Arthropoda</taxon>
        <taxon>Hexapoda</taxon>
        <taxon>Insecta</taxon>
        <taxon>Pterygota</taxon>
        <taxon>Neoptera</taxon>
        <taxon>Endopterygota</taxon>
        <taxon>Lepidoptera</taxon>
        <taxon>Glossata</taxon>
        <taxon>Ditrysia</taxon>
        <taxon>Tineoidea</taxon>
        <taxon>Psychidae</taxon>
        <taxon>Oiketicinae</taxon>
        <taxon>Eumeta</taxon>
    </lineage>
</organism>
<comment type="caution">
    <text evidence="2">The sequence shown here is derived from an EMBL/GenBank/DDBJ whole genome shotgun (WGS) entry which is preliminary data.</text>
</comment>
<dbReference type="AlphaFoldDB" id="A0A4C2AB28"/>
<evidence type="ECO:0000313" key="3">
    <source>
        <dbReference type="Proteomes" id="UP000299102"/>
    </source>
</evidence>
<proteinExistence type="predicted"/>
<name>A0A4C2AB28_EUMVA</name>
<feature type="region of interest" description="Disordered" evidence="1">
    <location>
        <begin position="1"/>
        <end position="88"/>
    </location>
</feature>
<reference evidence="2 3" key="1">
    <citation type="journal article" date="2019" name="Commun. Biol.">
        <title>The bagworm genome reveals a unique fibroin gene that provides high tensile strength.</title>
        <authorList>
            <person name="Kono N."/>
            <person name="Nakamura H."/>
            <person name="Ohtoshi R."/>
            <person name="Tomita M."/>
            <person name="Numata K."/>
            <person name="Arakawa K."/>
        </authorList>
    </citation>
    <scope>NUCLEOTIDE SEQUENCE [LARGE SCALE GENOMIC DNA]</scope>
</reference>
<dbReference type="Proteomes" id="UP000299102">
    <property type="component" value="Unassembled WGS sequence"/>
</dbReference>
<sequence>MLTSPSLPFFTSVSPFAARPSPPERPCRRDRVVASSTTSPFRPATRQGRSDFAFNTATVGENARPDDGETVHRLGSRSSTPRTRSRARARVRQIAEIHGSLELRSTKCP</sequence>
<gene>
    <name evidence="2" type="ORF">EVAR_65699_1</name>
</gene>
<evidence type="ECO:0000256" key="1">
    <source>
        <dbReference type="SAM" id="MobiDB-lite"/>
    </source>
</evidence>
<evidence type="ECO:0000313" key="2">
    <source>
        <dbReference type="EMBL" id="GBP96369.1"/>
    </source>
</evidence>
<dbReference type="EMBL" id="BGZK01002774">
    <property type="protein sequence ID" value="GBP96369.1"/>
    <property type="molecule type" value="Genomic_DNA"/>
</dbReference>